<evidence type="ECO:0000256" key="7">
    <source>
        <dbReference type="SAM" id="SignalP"/>
    </source>
</evidence>
<evidence type="ECO:0000256" key="3">
    <source>
        <dbReference type="ARBA" id="ARBA00022801"/>
    </source>
</evidence>
<dbReference type="PROSITE" id="PS51257">
    <property type="entry name" value="PROKAR_LIPOPROTEIN"/>
    <property type="match status" value="1"/>
</dbReference>
<evidence type="ECO:0000256" key="4">
    <source>
        <dbReference type="ARBA" id="ARBA00022833"/>
    </source>
</evidence>
<dbReference type="EC" id="3.4.24.-" evidence="10"/>
<organism evidence="10 11">
    <name type="scientific">Shewanella algae</name>
    <dbReference type="NCBI Taxonomy" id="38313"/>
    <lineage>
        <taxon>Bacteria</taxon>
        <taxon>Pseudomonadati</taxon>
        <taxon>Pseudomonadota</taxon>
        <taxon>Gammaproteobacteria</taxon>
        <taxon>Alteromonadales</taxon>
        <taxon>Shewanellaceae</taxon>
        <taxon>Shewanella</taxon>
    </lineage>
</organism>
<dbReference type="InterPro" id="IPR051156">
    <property type="entry name" value="Mito/Outer_Membr_Metalloprot"/>
</dbReference>
<dbReference type="CDD" id="cd07331">
    <property type="entry name" value="M48C_Oma1_like"/>
    <property type="match status" value="1"/>
</dbReference>
<evidence type="ECO:0000313" key="9">
    <source>
        <dbReference type="EMBL" id="BCV44095.1"/>
    </source>
</evidence>
<name>A0A379YT12_9GAMM</name>
<comment type="similarity">
    <text evidence="6">Belongs to the peptidase M48 family.</text>
</comment>
<dbReference type="RefSeq" id="WP_045283645.1">
    <property type="nucleotide sequence ID" value="NZ_AP024613.1"/>
</dbReference>
<evidence type="ECO:0000256" key="2">
    <source>
        <dbReference type="ARBA" id="ARBA00022723"/>
    </source>
</evidence>
<evidence type="ECO:0000313" key="10">
    <source>
        <dbReference type="EMBL" id="SUI49626.1"/>
    </source>
</evidence>
<keyword evidence="3 6" id="KW-0378">Hydrolase</keyword>
<dbReference type="Pfam" id="PF01435">
    <property type="entry name" value="Peptidase_M48"/>
    <property type="match status" value="1"/>
</dbReference>
<dbReference type="PANTHER" id="PTHR22726:SF24">
    <property type="entry name" value="M48 FAMILY METALLOPEPTIDASE"/>
    <property type="match status" value="1"/>
</dbReference>
<feature type="chain" id="PRO_5017053139" evidence="7">
    <location>
        <begin position="24"/>
        <end position="264"/>
    </location>
</feature>
<evidence type="ECO:0000313" key="11">
    <source>
        <dbReference type="Proteomes" id="UP000254069"/>
    </source>
</evidence>
<comment type="cofactor">
    <cofactor evidence="6">
        <name>Zn(2+)</name>
        <dbReference type="ChEBI" id="CHEBI:29105"/>
    </cofactor>
    <text evidence="6">Binds 1 zinc ion per subunit.</text>
</comment>
<proteinExistence type="inferred from homology"/>
<evidence type="ECO:0000259" key="8">
    <source>
        <dbReference type="Pfam" id="PF01435"/>
    </source>
</evidence>
<evidence type="ECO:0000256" key="5">
    <source>
        <dbReference type="ARBA" id="ARBA00023049"/>
    </source>
</evidence>
<accession>A0A379YT12</accession>
<dbReference type="GO" id="GO:0004222">
    <property type="term" value="F:metalloendopeptidase activity"/>
    <property type="evidence" value="ECO:0007669"/>
    <property type="project" value="InterPro"/>
</dbReference>
<feature type="signal peptide" evidence="7">
    <location>
        <begin position="1"/>
        <end position="23"/>
    </location>
</feature>
<keyword evidence="5 6" id="KW-0482">Metalloprotease</keyword>
<gene>
    <name evidence="10" type="primary">yggG_1</name>
    <name evidence="10" type="ORF">NCTC10738_00468</name>
    <name evidence="9" type="ORF">TUM17379_11130</name>
</gene>
<feature type="domain" description="Peptidase M48" evidence="8">
    <location>
        <begin position="76"/>
        <end position="243"/>
    </location>
</feature>
<dbReference type="AlphaFoldDB" id="A0A379YT12"/>
<dbReference type="InterPro" id="IPR001915">
    <property type="entry name" value="Peptidase_M48"/>
</dbReference>
<dbReference type="Proteomes" id="UP000254069">
    <property type="component" value="Unassembled WGS sequence"/>
</dbReference>
<dbReference type="Proteomes" id="UP000825078">
    <property type="component" value="Chromosome"/>
</dbReference>
<reference evidence="10 11" key="1">
    <citation type="submission" date="2018-06" db="EMBL/GenBank/DDBJ databases">
        <authorList>
            <consortium name="Pathogen Informatics"/>
            <person name="Doyle S."/>
        </authorList>
    </citation>
    <scope>NUCLEOTIDE SEQUENCE [LARGE SCALE GENOMIC DNA]</scope>
    <source>
        <strain evidence="10 11">NCTC10738</strain>
    </source>
</reference>
<keyword evidence="1 6" id="KW-0645">Protease</keyword>
<dbReference type="EMBL" id="UGYO01000001">
    <property type="protein sequence ID" value="SUI49626.1"/>
    <property type="molecule type" value="Genomic_DNA"/>
</dbReference>
<keyword evidence="11" id="KW-1185">Reference proteome</keyword>
<dbReference type="PANTHER" id="PTHR22726">
    <property type="entry name" value="METALLOENDOPEPTIDASE OMA1"/>
    <property type="match status" value="1"/>
</dbReference>
<keyword evidence="4 6" id="KW-0862">Zinc</keyword>
<dbReference type="EMBL" id="AP024613">
    <property type="protein sequence ID" value="BCV44095.1"/>
    <property type="molecule type" value="Genomic_DNA"/>
</dbReference>
<dbReference type="GO" id="GO:0051603">
    <property type="term" value="P:proteolysis involved in protein catabolic process"/>
    <property type="evidence" value="ECO:0007669"/>
    <property type="project" value="TreeGrafter"/>
</dbReference>
<protein>
    <submittedName>
        <fullName evidence="10">Uncharacterized metalloprotease yggG</fullName>
        <ecNumber evidence="10">3.4.24.-</ecNumber>
    </submittedName>
    <submittedName>
        <fullName evidence="9">Zn-dependent protease</fullName>
    </submittedName>
</protein>
<evidence type="ECO:0000256" key="6">
    <source>
        <dbReference type="RuleBase" id="RU003983"/>
    </source>
</evidence>
<reference evidence="9" key="2">
    <citation type="submission" date="2021-05" db="EMBL/GenBank/DDBJ databases">
        <title>Molecular characterization for Shewanella algae harboring chromosomal blaOXA-55-like strains isolated from clinical and environment sample.</title>
        <authorList>
            <person name="Ohama Y."/>
            <person name="Aoki K."/>
            <person name="Harada S."/>
            <person name="Moriya K."/>
            <person name="Ishii Y."/>
            <person name="Tateda K."/>
        </authorList>
    </citation>
    <scope>NUCLEOTIDE SEQUENCE</scope>
    <source>
        <strain evidence="9">TUM17379</strain>
    </source>
</reference>
<keyword evidence="2" id="KW-0479">Metal-binding</keyword>
<dbReference type="Gene3D" id="3.30.2010.10">
    <property type="entry name" value="Metalloproteases ('zincins'), catalytic domain"/>
    <property type="match status" value="1"/>
</dbReference>
<dbReference type="GO" id="GO:0016020">
    <property type="term" value="C:membrane"/>
    <property type="evidence" value="ECO:0007669"/>
    <property type="project" value="TreeGrafter"/>
</dbReference>
<dbReference type="GO" id="GO:0046872">
    <property type="term" value="F:metal ion binding"/>
    <property type="evidence" value="ECO:0007669"/>
    <property type="project" value="UniProtKB-KW"/>
</dbReference>
<sequence length="264" mass="28397">MNNRILGLLAILFVGLLSGCSTTQSPTGRSQMLLFSPEQINQMGTASFEQIKAKEKQSQDKAASAYVACVAQRITSLLPQQHWQWVLFDSDQVNAFALPGGHIGVYTGLLKVANNEDQLATVIGHEIAHVLAQHGNEQASRAQLSNTGMQLAGAALGMGQIANADLYMAALGLGVQVGYILPYGRAQESEADVMGLELMARAGFDPRAGVTLWQNMAKAGGSQGPELLSTHPSNENRIAQLRDLQAQMMPLYQASKGKFRSCQR</sequence>
<evidence type="ECO:0000256" key="1">
    <source>
        <dbReference type="ARBA" id="ARBA00022670"/>
    </source>
</evidence>
<keyword evidence="7" id="KW-0732">Signal</keyword>